<comment type="caution">
    <text evidence="2">The sequence shown here is derived from an EMBL/GenBank/DDBJ whole genome shotgun (WGS) entry which is preliminary data.</text>
</comment>
<feature type="transmembrane region" description="Helical" evidence="1">
    <location>
        <begin position="55"/>
        <end position="75"/>
    </location>
</feature>
<keyword evidence="1" id="KW-1133">Transmembrane helix</keyword>
<proteinExistence type="predicted"/>
<evidence type="ECO:0000313" key="2">
    <source>
        <dbReference type="EMBL" id="EGV52376.1"/>
    </source>
</evidence>
<sequence length="191" mass="21397">MPDPIPLLSYLSPMKFEISEAAAHKAKIPHEVFLTNLIGNHILWFVASLGVARSFWQPVALVPVVSLITLFYTLWRARRSCQVDEWYVMCHWQLAAARSRVFLGMIMFALLVCFAGWIGYTYFGMMEVAVYAVVGGGSILPVMVTVLILIIMESDALHQTDQQKMPRSLLLKYPKPDGVVALAEPENQPGT</sequence>
<keyword evidence="3" id="KW-1185">Reference proteome</keyword>
<dbReference type="Proteomes" id="UP000004491">
    <property type="component" value="Unassembled WGS sequence"/>
</dbReference>
<dbReference type="EMBL" id="AFOC01000010">
    <property type="protein sequence ID" value="EGV52376.1"/>
    <property type="molecule type" value="Genomic_DNA"/>
</dbReference>
<feature type="transmembrane region" description="Helical" evidence="1">
    <location>
        <begin position="129"/>
        <end position="152"/>
    </location>
</feature>
<organism evidence="2 3">
    <name type="scientific">endosymbiont of Riftia pachyptila</name>
    <name type="common">vent Ph05</name>
    <dbReference type="NCBI Taxonomy" id="1048808"/>
    <lineage>
        <taxon>Bacteria</taxon>
        <taxon>Pseudomonadati</taxon>
        <taxon>Pseudomonadota</taxon>
        <taxon>Gammaproteobacteria</taxon>
        <taxon>sulfur-oxidizing symbionts</taxon>
    </lineage>
</organism>
<gene>
    <name evidence="2" type="ORF">Rifp1Sym_aj00060</name>
</gene>
<keyword evidence="1" id="KW-0472">Membrane</keyword>
<dbReference type="AlphaFoldDB" id="G2DAF6"/>
<reference evidence="2" key="1">
    <citation type="journal article" date="2011" name="ISME J.">
        <title>The endosymbionts of the deep-sea tubeworms Riftia pachyptila and Tevnia jerichonana share an identical physiology as revealed by proteogenomic analyses.</title>
        <authorList>
            <person name="Gardebrecht A."/>
            <person name="Markert S."/>
            <person name="Felbeck H."/>
            <person name="Thuermer A."/>
            <person name="Albrecht D."/>
            <person name="Wollherr A."/>
            <person name="Kabisch J."/>
            <person name="Lehmann R."/>
            <person name="Daniel R."/>
            <person name="Liesegang H."/>
            <person name="Hecker M."/>
            <person name="Sievert S.M."/>
            <person name="Schweder T."/>
        </authorList>
    </citation>
    <scope>NUCLEOTIDE SEQUENCE [LARGE SCALE GENOMIC DNA]</scope>
</reference>
<keyword evidence="1" id="KW-0812">Transmembrane</keyword>
<protein>
    <recommendedName>
        <fullName evidence="4">Transmembrane protein</fullName>
    </recommendedName>
</protein>
<feature type="transmembrane region" description="Helical" evidence="1">
    <location>
        <begin position="101"/>
        <end position="123"/>
    </location>
</feature>
<evidence type="ECO:0000256" key="1">
    <source>
        <dbReference type="SAM" id="Phobius"/>
    </source>
</evidence>
<name>G2DAF6_9GAMM</name>
<accession>G2DAF6</accession>
<evidence type="ECO:0000313" key="3">
    <source>
        <dbReference type="Proteomes" id="UP000004491"/>
    </source>
</evidence>
<evidence type="ECO:0008006" key="4">
    <source>
        <dbReference type="Google" id="ProtNLM"/>
    </source>
</evidence>